<evidence type="ECO:0000313" key="5">
    <source>
        <dbReference type="EMBL" id="QHN34490.1"/>
    </source>
</evidence>
<dbReference type="InterPro" id="IPR029035">
    <property type="entry name" value="DHS-like_NAD/FAD-binding_dom"/>
</dbReference>
<dbReference type="PROSITE" id="PS50305">
    <property type="entry name" value="SIRTUIN"/>
    <property type="match status" value="1"/>
</dbReference>
<protein>
    <recommendedName>
        <fullName evidence="4">Deacetylase sirtuin-type domain-containing protein</fullName>
    </recommendedName>
</protein>
<sequence>MNDLRDAAEWITAADRVLITAGAGLSAAAGFDYTDRERFAELFPALHRAGFRARYEMIGRDLPPEYLWGFWAVHTEDIRFNPEPSPLYQRLRGIIDDRGYFVMTSNVDQLFSRNGFDSERIYTPQGDYGLYQCLTPPHEGGLAVRADHSQSTRPLRSDDRKSRPNSDPGMPELRRRSVPQRVRRILVHRPSTNSHTRQKPHHEPFPLSPSPERPDTSEACWPGDSPSRSPPSSVNPTRTACRRRGCGTRTRRTYACRVFP</sequence>
<feature type="compositionally biased region" description="Low complexity" evidence="3">
    <location>
        <begin position="222"/>
        <end position="239"/>
    </location>
</feature>
<reference evidence="5" key="1">
    <citation type="journal article" date="2021" name="Nat. Microbiol.">
        <title>Cocultivation of an ultrasmall environmental parasitic bacterium with lytic ability against bacteria associated with wastewater foams.</title>
        <authorList>
            <person name="Batinovic S."/>
            <person name="Rose J.J.A."/>
            <person name="Ratcliffe J."/>
            <person name="Seviour R.J."/>
            <person name="Petrovski S."/>
        </authorList>
    </citation>
    <scope>NUCLEOTIDE SEQUENCE</scope>
    <source>
        <strain evidence="5">CON9</strain>
    </source>
</reference>
<gene>
    <name evidence="5" type="ORF">GII31_05820</name>
</gene>
<evidence type="ECO:0000313" key="6">
    <source>
        <dbReference type="Proteomes" id="UP001059836"/>
    </source>
</evidence>
<comment type="caution">
    <text evidence="2">Lacks conserved residue(s) required for the propagation of feature annotation.</text>
</comment>
<evidence type="ECO:0000256" key="2">
    <source>
        <dbReference type="PROSITE-ProRule" id="PRU00236"/>
    </source>
</evidence>
<accession>A0ABX6IGR8</accession>
<feature type="region of interest" description="Disordered" evidence="3">
    <location>
        <begin position="141"/>
        <end position="248"/>
    </location>
</feature>
<name>A0ABX6IGR8_9ACTN</name>
<dbReference type="Proteomes" id="UP001059836">
    <property type="component" value="Chromosome"/>
</dbReference>
<keyword evidence="1" id="KW-0520">NAD</keyword>
<proteinExistence type="predicted"/>
<evidence type="ECO:0000259" key="4">
    <source>
        <dbReference type="PROSITE" id="PS50305"/>
    </source>
</evidence>
<dbReference type="SUPFAM" id="SSF52467">
    <property type="entry name" value="DHS-like NAD/FAD-binding domain"/>
    <property type="match status" value="1"/>
</dbReference>
<dbReference type="EMBL" id="CP045809">
    <property type="protein sequence ID" value="QHN34490.1"/>
    <property type="molecule type" value="Genomic_DNA"/>
</dbReference>
<feature type="compositionally biased region" description="Basic and acidic residues" evidence="3">
    <location>
        <begin position="145"/>
        <end position="164"/>
    </location>
</feature>
<dbReference type="InterPro" id="IPR026590">
    <property type="entry name" value="Ssirtuin_cat_dom"/>
</dbReference>
<evidence type="ECO:0000256" key="3">
    <source>
        <dbReference type="SAM" id="MobiDB-lite"/>
    </source>
</evidence>
<dbReference type="Gene3D" id="3.40.50.1220">
    <property type="entry name" value="TPP-binding domain"/>
    <property type="match status" value="1"/>
</dbReference>
<evidence type="ECO:0000256" key="1">
    <source>
        <dbReference type="ARBA" id="ARBA00023027"/>
    </source>
</evidence>
<feature type="domain" description="Deacetylase sirtuin-type" evidence="4">
    <location>
        <begin position="1"/>
        <end position="260"/>
    </location>
</feature>
<organism evidence="5 6">
    <name type="scientific">Gordonia pseudamarae</name>
    <dbReference type="NCBI Taxonomy" id="2831662"/>
    <lineage>
        <taxon>Bacteria</taxon>
        <taxon>Bacillati</taxon>
        <taxon>Actinomycetota</taxon>
        <taxon>Actinomycetes</taxon>
        <taxon>Mycobacteriales</taxon>
        <taxon>Gordoniaceae</taxon>
        <taxon>Gordonia</taxon>
    </lineage>
</organism>
<keyword evidence="6" id="KW-1185">Reference proteome</keyword>
<feature type="compositionally biased region" description="Basic residues" evidence="3">
    <location>
        <begin position="176"/>
        <end position="187"/>
    </location>
</feature>
<dbReference type="RefSeq" id="WP_213247647.1">
    <property type="nucleotide sequence ID" value="NZ_CP045806.1"/>
</dbReference>